<name>A0A917HIB5_9BACL</name>
<evidence type="ECO:0000256" key="1">
    <source>
        <dbReference type="SAM" id="Phobius"/>
    </source>
</evidence>
<proteinExistence type="predicted"/>
<protein>
    <recommendedName>
        <fullName evidence="4">DUF1294 domain-containing protein</fullName>
    </recommendedName>
</protein>
<keyword evidence="1" id="KW-0812">Transmembrane</keyword>
<dbReference type="RefSeq" id="WP_188891092.1">
    <property type="nucleotide sequence ID" value="NZ_BMHY01000009.1"/>
</dbReference>
<keyword evidence="1" id="KW-0472">Membrane</keyword>
<keyword evidence="1" id="KW-1133">Transmembrane helix</keyword>
<evidence type="ECO:0000313" key="2">
    <source>
        <dbReference type="EMBL" id="GGG79857.1"/>
    </source>
</evidence>
<feature type="transmembrane region" description="Helical" evidence="1">
    <location>
        <begin position="70"/>
        <end position="92"/>
    </location>
</feature>
<gene>
    <name evidence="2" type="ORF">GCM10010918_41230</name>
</gene>
<keyword evidence="3" id="KW-1185">Reference proteome</keyword>
<dbReference type="Pfam" id="PF06961">
    <property type="entry name" value="DUF1294"/>
    <property type="match status" value="1"/>
</dbReference>
<dbReference type="AlphaFoldDB" id="A0A917HIB5"/>
<comment type="caution">
    <text evidence="2">The sequence shown here is derived from an EMBL/GenBank/DDBJ whole genome shotgun (WGS) entry which is preliminary data.</text>
</comment>
<reference evidence="2 3" key="1">
    <citation type="journal article" date="2014" name="Int. J. Syst. Evol. Microbiol.">
        <title>Complete genome sequence of Corynebacterium casei LMG S-19264T (=DSM 44701T), isolated from a smear-ripened cheese.</title>
        <authorList>
            <consortium name="US DOE Joint Genome Institute (JGI-PGF)"/>
            <person name="Walter F."/>
            <person name="Albersmeier A."/>
            <person name="Kalinowski J."/>
            <person name="Ruckert C."/>
        </authorList>
    </citation>
    <scope>NUCLEOTIDE SEQUENCE [LARGE SCALE GENOMIC DNA]</scope>
    <source>
        <strain evidence="2 3">CGMCC 1.15286</strain>
    </source>
</reference>
<feature type="transmembrane region" description="Helical" evidence="1">
    <location>
        <begin position="42"/>
        <end position="58"/>
    </location>
</feature>
<dbReference type="EMBL" id="BMHY01000009">
    <property type="protein sequence ID" value="GGG79857.1"/>
    <property type="molecule type" value="Genomic_DNA"/>
</dbReference>
<dbReference type="InterPro" id="IPR010718">
    <property type="entry name" value="DUF1294"/>
</dbReference>
<evidence type="ECO:0008006" key="4">
    <source>
        <dbReference type="Google" id="ProtNLM"/>
    </source>
</evidence>
<sequence length="101" mass="11364">MSIPVEWLWNYLIVVNVVAFALMGADKHAARNKKRRVPEKRLFGFAAIGGAAGAWIGMQVFRHKTKHRSFVVGIPLLILWNLVAVYVVLRLLGQDFSAISF</sequence>
<feature type="transmembrane region" description="Helical" evidence="1">
    <location>
        <begin position="6"/>
        <end position="22"/>
    </location>
</feature>
<evidence type="ECO:0000313" key="3">
    <source>
        <dbReference type="Proteomes" id="UP000600247"/>
    </source>
</evidence>
<dbReference type="Proteomes" id="UP000600247">
    <property type="component" value="Unassembled WGS sequence"/>
</dbReference>
<organism evidence="2 3">
    <name type="scientific">Paenibacillus radicis</name>
    <name type="common">ex Gao et al. 2016</name>
    <dbReference type="NCBI Taxonomy" id="1737354"/>
    <lineage>
        <taxon>Bacteria</taxon>
        <taxon>Bacillati</taxon>
        <taxon>Bacillota</taxon>
        <taxon>Bacilli</taxon>
        <taxon>Bacillales</taxon>
        <taxon>Paenibacillaceae</taxon>
        <taxon>Paenibacillus</taxon>
    </lineage>
</organism>
<accession>A0A917HIB5</accession>